<reference evidence="2" key="1">
    <citation type="submission" date="2021-03" db="EMBL/GenBank/DDBJ databases">
        <authorList>
            <consortium name="Genoscope - CEA"/>
            <person name="William W."/>
        </authorList>
    </citation>
    <scope>NUCLEOTIDE SEQUENCE</scope>
    <source>
        <strain evidence="2">Doubled-haploid Pahang</strain>
    </source>
</reference>
<feature type="transmembrane region" description="Helical" evidence="1">
    <location>
        <begin position="25"/>
        <end position="46"/>
    </location>
</feature>
<dbReference type="AlphaFoldDB" id="A0A804JW07"/>
<dbReference type="EnsemblPlants" id="Ma07_t15250.1">
    <property type="protein sequence ID" value="Ma07_p15250.1"/>
    <property type="gene ID" value="Ma07_g15250"/>
</dbReference>
<dbReference type="InParanoid" id="A0A804JW07"/>
<dbReference type="EMBL" id="HG996473">
    <property type="protein sequence ID" value="CAG1856668.1"/>
    <property type="molecule type" value="Genomic_DNA"/>
</dbReference>
<keyword evidence="1" id="KW-0472">Membrane</keyword>
<keyword evidence="1" id="KW-1133">Transmembrane helix</keyword>
<keyword evidence="4" id="KW-1185">Reference proteome</keyword>
<dbReference type="Proteomes" id="UP000012960">
    <property type="component" value="Unplaced"/>
</dbReference>
<evidence type="ECO:0000313" key="4">
    <source>
        <dbReference type="Proteomes" id="UP000012960"/>
    </source>
</evidence>
<keyword evidence="1" id="KW-0812">Transmembrane</keyword>
<protein>
    <submittedName>
        <fullName evidence="2">(wild Malaysian banana) hypothetical protein</fullName>
    </submittedName>
</protein>
<name>A0A804JW07_MUSAM</name>
<evidence type="ECO:0000313" key="3">
    <source>
        <dbReference type="EnsemblPlants" id="Ma07_p15250.1"/>
    </source>
</evidence>
<sequence>MLISEQSTHGLFVVVVAKEKEGECILLLILVEIIIVFKFPQLCLIYGRFRHKTSVFEGTMAVAHDREELPCTVRCFGWLQYH</sequence>
<evidence type="ECO:0000313" key="2">
    <source>
        <dbReference type="EMBL" id="CAG1856668.1"/>
    </source>
</evidence>
<accession>A0A804JW07</accession>
<reference evidence="3" key="2">
    <citation type="submission" date="2021-05" db="UniProtKB">
        <authorList>
            <consortium name="EnsemblPlants"/>
        </authorList>
    </citation>
    <scope>IDENTIFICATION</scope>
    <source>
        <strain evidence="3">subsp. malaccensis</strain>
    </source>
</reference>
<gene>
    <name evidence="2" type="ORF">GSMUA_39700.1</name>
</gene>
<dbReference type="Gramene" id="Ma07_t15250.1">
    <property type="protein sequence ID" value="Ma07_p15250.1"/>
    <property type="gene ID" value="Ma07_g15250"/>
</dbReference>
<proteinExistence type="predicted"/>
<evidence type="ECO:0000256" key="1">
    <source>
        <dbReference type="SAM" id="Phobius"/>
    </source>
</evidence>
<organism evidence="3 4">
    <name type="scientific">Musa acuminata subsp. malaccensis</name>
    <name type="common">Wild banana</name>
    <name type="synonym">Musa malaccensis</name>
    <dbReference type="NCBI Taxonomy" id="214687"/>
    <lineage>
        <taxon>Eukaryota</taxon>
        <taxon>Viridiplantae</taxon>
        <taxon>Streptophyta</taxon>
        <taxon>Embryophyta</taxon>
        <taxon>Tracheophyta</taxon>
        <taxon>Spermatophyta</taxon>
        <taxon>Magnoliopsida</taxon>
        <taxon>Liliopsida</taxon>
        <taxon>Zingiberales</taxon>
        <taxon>Musaceae</taxon>
        <taxon>Musa</taxon>
    </lineage>
</organism>